<evidence type="ECO:0000256" key="4">
    <source>
        <dbReference type="PROSITE-ProRule" id="PRU00520"/>
    </source>
</evidence>
<evidence type="ECO:0000313" key="8">
    <source>
        <dbReference type="Proteomes" id="UP000557872"/>
    </source>
</evidence>
<dbReference type="InterPro" id="IPR020456">
    <property type="entry name" value="Acylphosphatase"/>
</dbReference>
<evidence type="ECO:0000256" key="5">
    <source>
        <dbReference type="RuleBase" id="RU004168"/>
    </source>
</evidence>
<evidence type="ECO:0000256" key="1">
    <source>
        <dbReference type="ARBA" id="ARBA00005614"/>
    </source>
</evidence>
<proteinExistence type="inferred from homology"/>
<dbReference type="SUPFAM" id="SSF54975">
    <property type="entry name" value="Acylphosphatase/BLUF domain-like"/>
    <property type="match status" value="1"/>
</dbReference>
<dbReference type="EC" id="3.6.1.7" evidence="2 4"/>
<comment type="catalytic activity">
    <reaction evidence="3 4">
        <text>an acyl phosphate + H2O = a carboxylate + phosphate + H(+)</text>
        <dbReference type="Rhea" id="RHEA:14965"/>
        <dbReference type="ChEBI" id="CHEBI:15377"/>
        <dbReference type="ChEBI" id="CHEBI:15378"/>
        <dbReference type="ChEBI" id="CHEBI:29067"/>
        <dbReference type="ChEBI" id="CHEBI:43474"/>
        <dbReference type="ChEBI" id="CHEBI:59918"/>
        <dbReference type="EC" id="3.6.1.7"/>
    </reaction>
</comment>
<feature type="active site" evidence="4">
    <location>
        <position position="36"/>
    </location>
</feature>
<evidence type="ECO:0000256" key="2">
    <source>
        <dbReference type="ARBA" id="ARBA00012150"/>
    </source>
</evidence>
<reference evidence="7 8" key="1">
    <citation type="submission" date="2020-07" db="EMBL/GenBank/DDBJ databases">
        <title>Roseicoccus Jingziensis gen. nov., sp. nov., isolated from coastal seawater.</title>
        <authorList>
            <person name="Feng X."/>
        </authorList>
    </citation>
    <scope>NUCLEOTIDE SEQUENCE [LARGE SCALE GENOMIC DNA]</scope>
    <source>
        <strain evidence="7 8">N1E253</strain>
    </source>
</reference>
<dbReference type="GO" id="GO:0003998">
    <property type="term" value="F:acylphosphatase activity"/>
    <property type="evidence" value="ECO:0007669"/>
    <property type="project" value="UniProtKB-EC"/>
</dbReference>
<keyword evidence="4" id="KW-0378">Hydrolase</keyword>
<gene>
    <name evidence="7" type="ORF">HW115_13540</name>
</gene>
<keyword evidence="8" id="KW-1185">Reference proteome</keyword>
<dbReference type="PROSITE" id="PS00151">
    <property type="entry name" value="ACYLPHOSPHATASE_2"/>
    <property type="match status" value="1"/>
</dbReference>
<dbReference type="PANTHER" id="PTHR47268:SF4">
    <property type="entry name" value="ACYLPHOSPHATASE"/>
    <property type="match status" value="1"/>
</dbReference>
<comment type="caution">
    <text evidence="7">The sequence shown here is derived from an EMBL/GenBank/DDBJ whole genome shotgun (WGS) entry which is preliminary data.</text>
</comment>
<dbReference type="Pfam" id="PF00708">
    <property type="entry name" value="Acylphosphatase"/>
    <property type="match status" value="1"/>
</dbReference>
<dbReference type="InterPro" id="IPR017968">
    <property type="entry name" value="Acylphosphatase_CS"/>
</dbReference>
<dbReference type="AlphaFoldDB" id="A0A851GP83"/>
<protein>
    <recommendedName>
        <fullName evidence="2 4">acylphosphatase</fullName>
        <ecNumber evidence="2 4">3.6.1.7</ecNumber>
    </recommendedName>
</protein>
<dbReference type="InterPro" id="IPR036046">
    <property type="entry name" value="Acylphosphatase-like_dom_sf"/>
</dbReference>
<dbReference type="PANTHER" id="PTHR47268">
    <property type="entry name" value="ACYLPHOSPHATASE"/>
    <property type="match status" value="1"/>
</dbReference>
<accession>A0A851GP83</accession>
<feature type="active site" evidence="4">
    <location>
        <position position="18"/>
    </location>
</feature>
<feature type="domain" description="Acylphosphatase-like" evidence="6">
    <location>
        <begin position="3"/>
        <end position="91"/>
    </location>
</feature>
<comment type="similarity">
    <text evidence="1 5">Belongs to the acylphosphatase family.</text>
</comment>
<dbReference type="Gene3D" id="3.30.70.100">
    <property type="match status" value="1"/>
</dbReference>
<dbReference type="Proteomes" id="UP000557872">
    <property type="component" value="Unassembled WGS sequence"/>
</dbReference>
<evidence type="ECO:0000259" key="6">
    <source>
        <dbReference type="PROSITE" id="PS51160"/>
    </source>
</evidence>
<evidence type="ECO:0000313" key="7">
    <source>
        <dbReference type="EMBL" id="NWK56640.1"/>
    </source>
</evidence>
<organism evidence="7 8">
    <name type="scientific">Oceaniferula marina</name>
    <dbReference type="NCBI Taxonomy" id="2748318"/>
    <lineage>
        <taxon>Bacteria</taxon>
        <taxon>Pseudomonadati</taxon>
        <taxon>Verrucomicrobiota</taxon>
        <taxon>Verrucomicrobiia</taxon>
        <taxon>Verrucomicrobiales</taxon>
        <taxon>Verrucomicrobiaceae</taxon>
        <taxon>Oceaniferula</taxon>
    </lineage>
</organism>
<dbReference type="RefSeq" id="WP_178933441.1">
    <property type="nucleotide sequence ID" value="NZ_JACBAZ010000005.1"/>
</dbReference>
<dbReference type="InterPro" id="IPR001792">
    <property type="entry name" value="Acylphosphatase-like_dom"/>
</dbReference>
<sequence length="91" mass="10330">MIAKRAYFEGRVQGVGFRYSVKQLAMGFDVTGWVKNLSDGRVELQVMGEEEEVDEFLEELAEESTMARNISQMHAEEIPLLENVSGFRIVS</sequence>
<evidence type="ECO:0000256" key="3">
    <source>
        <dbReference type="ARBA" id="ARBA00047645"/>
    </source>
</evidence>
<dbReference type="EMBL" id="JACBAZ010000005">
    <property type="protein sequence ID" value="NWK56640.1"/>
    <property type="molecule type" value="Genomic_DNA"/>
</dbReference>
<dbReference type="PROSITE" id="PS51160">
    <property type="entry name" value="ACYLPHOSPHATASE_3"/>
    <property type="match status" value="1"/>
</dbReference>
<name>A0A851GP83_9BACT</name>